<proteinExistence type="predicted"/>
<sequence length="103" mass="11857">MHLTFNYRHPNVPQLFAVCPSMTLPALILNQVLVPSGEMGVYDPYLAQYPRQELVDWYHKSCRAGIEQQHSHISEKQYPTFSRSMKSFHLTVRKLGAMSFTGT</sequence>
<keyword evidence="2" id="KW-1185">Reference proteome</keyword>
<name>A0A0C9V7T9_SPHS4</name>
<dbReference type="OrthoDB" id="2924458at2759"/>
<reference evidence="1 2" key="1">
    <citation type="submission" date="2014-06" db="EMBL/GenBank/DDBJ databases">
        <title>Evolutionary Origins and Diversification of the Mycorrhizal Mutualists.</title>
        <authorList>
            <consortium name="DOE Joint Genome Institute"/>
            <consortium name="Mycorrhizal Genomics Consortium"/>
            <person name="Kohler A."/>
            <person name="Kuo A."/>
            <person name="Nagy L.G."/>
            <person name="Floudas D."/>
            <person name="Copeland A."/>
            <person name="Barry K.W."/>
            <person name="Cichocki N."/>
            <person name="Veneault-Fourrey C."/>
            <person name="LaButti K."/>
            <person name="Lindquist E.A."/>
            <person name="Lipzen A."/>
            <person name="Lundell T."/>
            <person name="Morin E."/>
            <person name="Murat C."/>
            <person name="Riley R."/>
            <person name="Ohm R."/>
            <person name="Sun H."/>
            <person name="Tunlid A."/>
            <person name="Henrissat B."/>
            <person name="Grigoriev I.V."/>
            <person name="Hibbett D.S."/>
            <person name="Martin F."/>
        </authorList>
    </citation>
    <scope>NUCLEOTIDE SEQUENCE [LARGE SCALE GENOMIC DNA]</scope>
    <source>
        <strain evidence="1 2">SS14</strain>
    </source>
</reference>
<dbReference type="EMBL" id="KN837212">
    <property type="protein sequence ID" value="KIJ33475.1"/>
    <property type="molecule type" value="Genomic_DNA"/>
</dbReference>
<gene>
    <name evidence="1" type="ORF">M422DRAFT_264580</name>
</gene>
<dbReference type="Proteomes" id="UP000054279">
    <property type="component" value="Unassembled WGS sequence"/>
</dbReference>
<organism evidence="1 2">
    <name type="scientific">Sphaerobolus stellatus (strain SS14)</name>
    <dbReference type="NCBI Taxonomy" id="990650"/>
    <lineage>
        <taxon>Eukaryota</taxon>
        <taxon>Fungi</taxon>
        <taxon>Dikarya</taxon>
        <taxon>Basidiomycota</taxon>
        <taxon>Agaricomycotina</taxon>
        <taxon>Agaricomycetes</taxon>
        <taxon>Phallomycetidae</taxon>
        <taxon>Geastrales</taxon>
        <taxon>Sphaerobolaceae</taxon>
        <taxon>Sphaerobolus</taxon>
    </lineage>
</organism>
<protein>
    <submittedName>
        <fullName evidence="1">Uncharacterized protein</fullName>
    </submittedName>
</protein>
<dbReference type="HOGENOM" id="CLU_2265419_0_0_1"/>
<dbReference type="AlphaFoldDB" id="A0A0C9V7T9"/>
<accession>A0A0C9V7T9</accession>
<evidence type="ECO:0000313" key="1">
    <source>
        <dbReference type="EMBL" id="KIJ33475.1"/>
    </source>
</evidence>
<evidence type="ECO:0000313" key="2">
    <source>
        <dbReference type="Proteomes" id="UP000054279"/>
    </source>
</evidence>